<feature type="domain" description="VPS9" evidence="1">
    <location>
        <begin position="391"/>
        <end position="534"/>
    </location>
</feature>
<keyword evidence="3" id="KW-1185">Reference proteome</keyword>
<sequence length="607" mass="70156">MKYVSDGRKNSWVNIDESEDKEKIKNYFPQLIQTFCKMHHFDYKKPLEIRNKLVGQITNNPFFIELLSTPLGAQAVFYAIKKKLTLVVPLNPPPLSVEFLASHMIYRQGGKKDFVSINGIYGKIESEGLSPYSDQLIPFPMVIHPELISDRFLFDKMKPKITHISDGGASIIEGCSCETSIGFFPVLFISQTMRFEGCEWGYLSENVTKEWKLPMYCPVCIQEIDVNQMNVENINEVTRKYNSNKSLPKQIFNDVKSRKEAEAKEKSRLQRIFKEDNVMWLYSNVKEEENEITQLIAGSMKDETVTMYINATKTQFPDLVKGKSMEERARLLQRVVDGVKKKLPQPIQERFNNNLTESELGRKILENIFSSMLFEYIWPPCYDKFQTSKEVVNDMKLEQIIKIHQFIHASHLDVNFLDEPSGQKGIRQIIGILRKMNNFKTPSQKLIQLANAFKILQSLTFSLLPPGDSVTADILLPSFIYIVIRANTSHLASTLSYLSAFSQRGDVNGEYSYYITNLYGAISFLLEINGNKLTIEQKIYDDAVTKMKKEISQQKNLFDIKRENGIALFERFKTAETFNEYDKIELLKKYQMIIKENALMKEEISKL</sequence>
<evidence type="ECO:0000259" key="1">
    <source>
        <dbReference type="PROSITE" id="PS51205"/>
    </source>
</evidence>
<proteinExistence type="predicted"/>
<evidence type="ECO:0000313" key="3">
    <source>
        <dbReference type="Proteomes" id="UP001628156"/>
    </source>
</evidence>
<evidence type="ECO:0000313" key="2">
    <source>
        <dbReference type="EMBL" id="GAB1227516.1"/>
    </source>
</evidence>
<dbReference type="EMBL" id="BAAFRS010000341">
    <property type="protein sequence ID" value="GAB1227516.1"/>
    <property type="molecule type" value="Genomic_DNA"/>
</dbReference>
<dbReference type="PROSITE" id="PS51205">
    <property type="entry name" value="VPS9"/>
    <property type="match status" value="1"/>
</dbReference>
<dbReference type="PANTHER" id="PTHR23101">
    <property type="entry name" value="RAB GDP/GTP EXCHANGE FACTOR"/>
    <property type="match status" value="1"/>
</dbReference>
<protein>
    <recommendedName>
        <fullName evidence="1">VPS9 domain-containing protein</fullName>
    </recommendedName>
</protein>
<dbReference type="SUPFAM" id="SSF109993">
    <property type="entry name" value="VPS9 domain"/>
    <property type="match status" value="1"/>
</dbReference>
<name>A0ABQ0DXF0_9EUKA</name>
<dbReference type="PANTHER" id="PTHR23101:SF25">
    <property type="entry name" value="GTPASE-ACTIVATING PROTEIN AND VPS9 DOMAIN-CONTAINING PROTEIN 1"/>
    <property type="match status" value="1"/>
</dbReference>
<dbReference type="InterPro" id="IPR037191">
    <property type="entry name" value="VPS9_dom_sf"/>
</dbReference>
<dbReference type="InterPro" id="IPR045046">
    <property type="entry name" value="Vps9-like"/>
</dbReference>
<gene>
    <name evidence="2" type="ORF">ENUP19_0341G0042</name>
</gene>
<comment type="caution">
    <text evidence="2">The sequence shown here is derived from an EMBL/GenBank/DDBJ whole genome shotgun (WGS) entry which is preliminary data.</text>
</comment>
<dbReference type="SMART" id="SM00167">
    <property type="entry name" value="VPS9"/>
    <property type="match status" value="1"/>
</dbReference>
<reference evidence="2 3" key="1">
    <citation type="journal article" date="2019" name="PLoS Negl. Trop. Dis.">
        <title>Whole genome sequencing of Entamoeba nuttalli reveals mammalian host-related molecular signatures and a novel octapeptide-repeat surface protein.</title>
        <authorList>
            <person name="Tanaka M."/>
            <person name="Makiuchi T."/>
            <person name="Komiyama T."/>
            <person name="Shiina T."/>
            <person name="Osaki K."/>
            <person name="Tachibana H."/>
        </authorList>
    </citation>
    <scope>NUCLEOTIDE SEQUENCE [LARGE SCALE GENOMIC DNA]</scope>
    <source>
        <strain evidence="2 3">P19-061405</strain>
    </source>
</reference>
<organism evidence="2 3">
    <name type="scientific">Entamoeba nuttalli</name>
    <dbReference type="NCBI Taxonomy" id="412467"/>
    <lineage>
        <taxon>Eukaryota</taxon>
        <taxon>Amoebozoa</taxon>
        <taxon>Evosea</taxon>
        <taxon>Archamoebae</taxon>
        <taxon>Mastigamoebida</taxon>
        <taxon>Entamoebidae</taxon>
        <taxon>Entamoeba</taxon>
    </lineage>
</organism>
<dbReference type="Pfam" id="PF02204">
    <property type="entry name" value="VPS9"/>
    <property type="match status" value="1"/>
</dbReference>
<dbReference type="Proteomes" id="UP001628156">
    <property type="component" value="Unassembled WGS sequence"/>
</dbReference>
<accession>A0ABQ0DXF0</accession>
<dbReference type="Gene3D" id="1.20.1050.80">
    <property type="entry name" value="VPS9 domain"/>
    <property type="match status" value="1"/>
</dbReference>
<dbReference type="InterPro" id="IPR003123">
    <property type="entry name" value="VPS9"/>
</dbReference>